<dbReference type="GO" id="GO:0000428">
    <property type="term" value="C:DNA-directed RNA polymerase complex"/>
    <property type="evidence" value="ECO:0007669"/>
    <property type="project" value="UniProtKB-KW"/>
</dbReference>
<evidence type="ECO:0000256" key="8">
    <source>
        <dbReference type="ARBA" id="ARBA00023163"/>
    </source>
</evidence>
<dbReference type="NCBIfam" id="NF003108">
    <property type="entry name" value="PRK04031.1-1"/>
    <property type="match status" value="1"/>
</dbReference>
<feature type="compositionally biased region" description="Acidic residues" evidence="10">
    <location>
        <begin position="350"/>
        <end position="370"/>
    </location>
</feature>
<dbReference type="GO" id="GO:1990077">
    <property type="term" value="C:primosome complex"/>
    <property type="evidence" value="ECO:0007669"/>
    <property type="project" value="UniProtKB-KW"/>
</dbReference>
<dbReference type="OrthoDB" id="8643at2157"/>
<protein>
    <recommendedName>
        <fullName evidence="9">DNA primase DnaG</fullName>
        <ecNumber evidence="9">2.7.7.101</ecNumber>
    </recommendedName>
</protein>
<feature type="compositionally biased region" description="Low complexity" evidence="10">
    <location>
        <begin position="331"/>
        <end position="349"/>
    </location>
</feature>
<evidence type="ECO:0000313" key="13">
    <source>
        <dbReference type="Proteomes" id="UP000219453"/>
    </source>
</evidence>
<keyword evidence="6" id="KW-0479">Metal-binding</keyword>
<dbReference type="EMBL" id="OBEJ01000001">
    <property type="protein sequence ID" value="SNZ06559.1"/>
    <property type="molecule type" value="Genomic_DNA"/>
</dbReference>
<keyword evidence="7" id="KW-0460">Magnesium</keyword>
<dbReference type="GO" id="GO:0046872">
    <property type="term" value="F:metal ion binding"/>
    <property type="evidence" value="ECO:0007669"/>
    <property type="project" value="UniProtKB-KW"/>
</dbReference>
<comment type="catalytic activity">
    <reaction evidence="9">
        <text>ssDNA + n NTP = ssDNA/pppN(pN)n-1 hybrid + (n-1) diphosphate.</text>
        <dbReference type="EC" id="2.7.7.101"/>
    </reaction>
</comment>
<dbReference type="GO" id="GO:0000178">
    <property type="term" value="C:exosome (RNase complex)"/>
    <property type="evidence" value="ECO:0007669"/>
    <property type="project" value="InterPro"/>
</dbReference>
<keyword evidence="2 9" id="KW-0639">Primosome</keyword>
<evidence type="ECO:0000259" key="11">
    <source>
        <dbReference type="PROSITE" id="PS50880"/>
    </source>
</evidence>
<dbReference type="EC" id="2.7.7.101" evidence="9"/>
<dbReference type="GO" id="GO:0005737">
    <property type="term" value="C:cytoplasm"/>
    <property type="evidence" value="ECO:0007669"/>
    <property type="project" value="TreeGrafter"/>
</dbReference>
<comment type="function">
    <text evidence="9">RNA polymerase that catalyzes the synthesis of short RNA molecules used as primers for DNA polymerase during DNA replication.</text>
</comment>
<feature type="domain" description="Toprim" evidence="11">
    <location>
        <begin position="167"/>
        <end position="253"/>
    </location>
</feature>
<feature type="compositionally biased region" description="Low complexity" evidence="10">
    <location>
        <begin position="303"/>
        <end position="312"/>
    </location>
</feature>
<dbReference type="Pfam" id="PF13662">
    <property type="entry name" value="Toprim_4"/>
    <property type="match status" value="1"/>
</dbReference>
<feature type="compositionally biased region" description="Acidic residues" evidence="10">
    <location>
        <begin position="288"/>
        <end position="302"/>
    </location>
</feature>
<dbReference type="InterPro" id="IPR050219">
    <property type="entry name" value="DnaG_primase"/>
</dbReference>
<evidence type="ECO:0000256" key="9">
    <source>
        <dbReference type="HAMAP-Rule" id="MF_00007"/>
    </source>
</evidence>
<evidence type="ECO:0000256" key="7">
    <source>
        <dbReference type="ARBA" id="ARBA00022842"/>
    </source>
</evidence>
<dbReference type="CDD" id="cd01029">
    <property type="entry name" value="TOPRIM_primases"/>
    <property type="match status" value="1"/>
</dbReference>
<feature type="region of interest" description="Disordered" evidence="10">
    <location>
        <begin position="265"/>
        <end position="371"/>
    </location>
</feature>
<dbReference type="PANTHER" id="PTHR30313">
    <property type="entry name" value="DNA PRIMASE"/>
    <property type="match status" value="1"/>
</dbReference>
<keyword evidence="4 9" id="KW-0548">Nucleotidyltransferase</keyword>
<evidence type="ECO:0000313" key="12">
    <source>
        <dbReference type="EMBL" id="SNZ06559.1"/>
    </source>
</evidence>
<sequence>MDDTTKYLIHADVTANGVVERSDVVGAIFGQTEGLLGEELDLRGLQQSSKVGRIDVEIDSSGGESRGDVTIATSLDKVETATLAASLETITRVGPCRATLDVTNIEDVRAAKRRQIVDRAHELLVEAFDETAMSSQEILEEVRQRVRVADVTEYEGLPAGPRVEDSDAVVVVEGRADVLTLLQYGVKNAIAVEGTDVPEVVADLTADRTATAFLDGDRGGDLILQELSQVGDIDYVTFAPDGQSVEDLSRHEVFEALRDKVPYDAVSDASTPRTAVAATDGSATPAPEADDAGVEPDAETESPDAPAAPDAAAGEDDVTVETDDEDETLVDPDATAEVSPADASASSSAESDDEAEAAADNEASDEDTEVAPETLQGHVEAVVGDEQATVRLLDGEFAEVDEAPAGDAVEVLDAASTVPHAIVLDGELSQRIADVAAQRGVAQAVARSLGEFTKRPTSVRLRTAEQLLDADL</sequence>
<evidence type="ECO:0000256" key="6">
    <source>
        <dbReference type="ARBA" id="ARBA00022723"/>
    </source>
</evidence>
<proteinExistence type="inferred from homology"/>
<evidence type="ECO:0000256" key="4">
    <source>
        <dbReference type="ARBA" id="ARBA00022695"/>
    </source>
</evidence>
<gene>
    <name evidence="9" type="primary">dnaG</name>
    <name evidence="12" type="ORF">SAMN06269185_1211</name>
</gene>
<reference evidence="13" key="1">
    <citation type="submission" date="2017-09" db="EMBL/GenBank/DDBJ databases">
        <authorList>
            <person name="Varghese N."/>
            <person name="Submissions S."/>
        </authorList>
    </citation>
    <scope>NUCLEOTIDE SEQUENCE [LARGE SCALE GENOMIC DNA]</scope>
    <source>
        <strain evidence="13">DSM 27208</strain>
    </source>
</reference>
<dbReference type="InterPro" id="IPR006171">
    <property type="entry name" value="TOPRIM_dom"/>
</dbReference>
<dbReference type="SMART" id="SM00493">
    <property type="entry name" value="TOPRIM"/>
    <property type="match status" value="1"/>
</dbReference>
<keyword evidence="13" id="KW-1185">Reference proteome</keyword>
<dbReference type="InterPro" id="IPR034154">
    <property type="entry name" value="TOPRIM_DnaG/twinkle"/>
</dbReference>
<dbReference type="AlphaFoldDB" id="A0A285NAV2"/>
<evidence type="ECO:0000256" key="10">
    <source>
        <dbReference type="SAM" id="MobiDB-lite"/>
    </source>
</evidence>
<dbReference type="InterPro" id="IPR020607">
    <property type="entry name" value="Primase_DnaG_arc"/>
</dbReference>
<feature type="compositionally biased region" description="Acidic residues" evidence="10">
    <location>
        <begin position="313"/>
        <end position="330"/>
    </location>
</feature>
<keyword evidence="1 9" id="KW-0240">DNA-directed RNA polymerase</keyword>
<evidence type="ECO:0000256" key="3">
    <source>
        <dbReference type="ARBA" id="ARBA00022679"/>
    </source>
</evidence>
<dbReference type="HAMAP" id="MF_00007">
    <property type="entry name" value="DNA_primase_DnaG_arc"/>
    <property type="match status" value="1"/>
</dbReference>
<dbReference type="RefSeq" id="WP_097008143.1">
    <property type="nucleotide sequence ID" value="NZ_OBEJ01000001.1"/>
</dbReference>
<name>A0A285NAV2_NATPI</name>
<dbReference type="GO" id="GO:0008143">
    <property type="term" value="F:poly(A) binding"/>
    <property type="evidence" value="ECO:0007669"/>
    <property type="project" value="InterPro"/>
</dbReference>
<keyword evidence="3 9" id="KW-0808">Transferase</keyword>
<dbReference type="GO" id="GO:0003899">
    <property type="term" value="F:DNA-directed RNA polymerase activity"/>
    <property type="evidence" value="ECO:0007669"/>
    <property type="project" value="UniProtKB-UniRule"/>
</dbReference>
<keyword evidence="5 9" id="KW-0235">DNA replication</keyword>
<dbReference type="PROSITE" id="PS50880">
    <property type="entry name" value="TOPRIM"/>
    <property type="match status" value="1"/>
</dbReference>
<organism evidence="12 13">
    <name type="scientific">Natronoarchaeum philippinense</name>
    <dbReference type="NCBI Taxonomy" id="558529"/>
    <lineage>
        <taxon>Archaea</taxon>
        <taxon>Methanobacteriati</taxon>
        <taxon>Methanobacteriota</taxon>
        <taxon>Stenosarchaea group</taxon>
        <taxon>Halobacteria</taxon>
        <taxon>Halobacteriales</taxon>
        <taxon>Natronoarchaeaceae</taxon>
    </lineage>
</organism>
<dbReference type="GO" id="GO:0006269">
    <property type="term" value="P:DNA replication, synthesis of primer"/>
    <property type="evidence" value="ECO:0007669"/>
    <property type="project" value="UniProtKB-UniRule"/>
</dbReference>
<comment type="similarity">
    <text evidence="9">Belongs to the archaeal DnaG primase family.</text>
</comment>
<dbReference type="SUPFAM" id="SSF56731">
    <property type="entry name" value="DNA primase core"/>
    <property type="match status" value="1"/>
</dbReference>
<dbReference type="Gene3D" id="3.40.1360.10">
    <property type="match status" value="1"/>
</dbReference>
<evidence type="ECO:0000256" key="5">
    <source>
        <dbReference type="ARBA" id="ARBA00022705"/>
    </source>
</evidence>
<evidence type="ECO:0000256" key="1">
    <source>
        <dbReference type="ARBA" id="ARBA00022478"/>
    </source>
</evidence>
<keyword evidence="8 9" id="KW-0804">Transcription</keyword>
<comment type="subunit">
    <text evidence="9">Forms a ternary complex with MCM helicase and DNA.</text>
</comment>
<evidence type="ECO:0000256" key="2">
    <source>
        <dbReference type="ARBA" id="ARBA00022515"/>
    </source>
</evidence>
<dbReference type="PANTHER" id="PTHR30313:SF2">
    <property type="entry name" value="DNA PRIMASE"/>
    <property type="match status" value="1"/>
</dbReference>
<accession>A0A285NAV2</accession>
<dbReference type="Proteomes" id="UP000219453">
    <property type="component" value="Unassembled WGS sequence"/>
</dbReference>